<dbReference type="GO" id="GO:0003723">
    <property type="term" value="F:RNA binding"/>
    <property type="evidence" value="ECO:0007669"/>
    <property type="project" value="TreeGrafter"/>
</dbReference>
<evidence type="ECO:0000313" key="5">
    <source>
        <dbReference type="EMBL" id="QSE03610.1"/>
    </source>
</evidence>
<proteinExistence type="inferred from homology"/>
<evidence type="ECO:0000256" key="1">
    <source>
        <dbReference type="ARBA" id="ARBA00005640"/>
    </source>
</evidence>
<keyword evidence="3" id="KW-0687">Ribonucleoprotein</keyword>
<reference evidence="5" key="1">
    <citation type="journal article" date="2021" name="Parasitol. Res.">
        <title>Evolutionary relationships of Metchnikovella dogieli Paskerova et al., 2016 (Microsporidia: Metchnikovellidae) revealed by multigene phylogenetic analysis.</title>
        <authorList>
            <person name="Nassonova E.S."/>
            <person name="Bondarenko N.I."/>
            <person name="Paskerova G.G."/>
            <person name="Kovacikova M."/>
            <person name="Frolova E.V."/>
            <person name="Smirnov A.V."/>
        </authorList>
    </citation>
    <scope>NUCLEOTIDE SEQUENCE</scope>
    <source>
        <strain evidence="5">WSBS2016</strain>
    </source>
</reference>
<dbReference type="GO" id="GO:0022625">
    <property type="term" value="C:cytosolic large ribosomal subunit"/>
    <property type="evidence" value="ECO:0007669"/>
    <property type="project" value="TreeGrafter"/>
</dbReference>
<dbReference type="AlphaFoldDB" id="A0A896WND0"/>
<dbReference type="GO" id="GO:0006412">
    <property type="term" value="P:translation"/>
    <property type="evidence" value="ECO:0007669"/>
    <property type="project" value="InterPro"/>
</dbReference>
<feature type="compositionally biased region" description="Basic residues" evidence="4">
    <location>
        <begin position="15"/>
        <end position="35"/>
    </location>
</feature>
<dbReference type="EMBL" id="MW052339">
    <property type="protein sequence ID" value="QSE03610.1"/>
    <property type="molecule type" value="Genomic_DNA"/>
</dbReference>
<dbReference type="InterPro" id="IPR001380">
    <property type="entry name" value="Ribosomal_eL13"/>
</dbReference>
<dbReference type="HAMAP" id="MF_00499">
    <property type="entry name" value="Ribosomal_eL13"/>
    <property type="match status" value="1"/>
</dbReference>
<evidence type="ECO:0000256" key="2">
    <source>
        <dbReference type="ARBA" id="ARBA00022980"/>
    </source>
</evidence>
<dbReference type="PANTHER" id="PTHR11722:SF0">
    <property type="entry name" value="LARGE RIBOSOMAL SUBUNIT PROTEIN EL13"/>
    <property type="match status" value="1"/>
</dbReference>
<protein>
    <submittedName>
        <fullName evidence="5">60S ribosomal protein L13</fullName>
    </submittedName>
</protein>
<feature type="compositionally biased region" description="Basic and acidic residues" evidence="4">
    <location>
        <begin position="36"/>
        <end position="47"/>
    </location>
</feature>
<sequence length="196" mass="23111">MKGNQPIPNDYTKKDIHKKVKAVFNLRQKKEKRMRLKQEKQKRMWPRPEEGALRPVVRCPGEKNKTRVRTGRGFTVAELLAADINPRRAMKFGISIDKRRKNHSLETLELNKERLMSYMARLVRLTRTEARALKNDESARSTSVALKKEKMELVEEVRMPSAEEREFQAYMTLKKLRGEKHLARVENEAKKIAEQW</sequence>
<dbReference type="GO" id="GO:0003735">
    <property type="term" value="F:structural constituent of ribosome"/>
    <property type="evidence" value="ECO:0007669"/>
    <property type="project" value="InterPro"/>
</dbReference>
<dbReference type="PANTHER" id="PTHR11722">
    <property type="entry name" value="60S RIBOSOMAL PROTEIN L13"/>
    <property type="match status" value="1"/>
</dbReference>
<organism evidence="5">
    <name type="scientific">Metchnikovella dogieli</name>
    <dbReference type="NCBI Taxonomy" id="2804710"/>
    <lineage>
        <taxon>Eukaryota</taxon>
        <taxon>Fungi</taxon>
        <taxon>Fungi incertae sedis</taxon>
        <taxon>Microsporidia</taxon>
        <taxon>Metchnikovellidae</taxon>
        <taxon>Metchnikovella</taxon>
    </lineage>
</organism>
<name>A0A896WND0_9MICR</name>
<evidence type="ECO:0000256" key="4">
    <source>
        <dbReference type="SAM" id="MobiDB-lite"/>
    </source>
</evidence>
<evidence type="ECO:0000256" key="3">
    <source>
        <dbReference type="ARBA" id="ARBA00023274"/>
    </source>
</evidence>
<comment type="similarity">
    <text evidence="1">Belongs to the eukaryotic ribosomal protein eL13 family.</text>
</comment>
<keyword evidence="2 5" id="KW-0689">Ribosomal protein</keyword>
<accession>A0A896WND0</accession>
<dbReference type="Pfam" id="PF01294">
    <property type="entry name" value="Ribosomal_L13e"/>
    <property type="match status" value="1"/>
</dbReference>
<feature type="region of interest" description="Disordered" evidence="4">
    <location>
        <begin position="1"/>
        <end position="47"/>
    </location>
</feature>